<dbReference type="STRING" id="421072.SAMN04488097_1434"/>
<dbReference type="NCBIfam" id="NF047539">
    <property type="entry name" value="XAC2610_fam"/>
    <property type="match status" value="1"/>
</dbReference>
<reference evidence="1 2" key="1">
    <citation type="submission" date="2014-07" db="EMBL/GenBank/DDBJ databases">
        <title>Epilithonimonas lactis LMG 22401 Genome.</title>
        <authorList>
            <person name="Pipes S.E."/>
            <person name="Stropko S.J."/>
        </authorList>
    </citation>
    <scope>NUCLEOTIDE SEQUENCE [LARGE SCALE GENOMIC DNA]</scope>
    <source>
        <strain evidence="1 2">LMG 24401</strain>
    </source>
</reference>
<dbReference type="InterPro" id="IPR058087">
    <property type="entry name" value="XAC2610_dom"/>
</dbReference>
<accession>A0A085BLV2</accession>
<dbReference type="OrthoDB" id="670341at2"/>
<gene>
    <name evidence="1" type="ORF">IO89_02355</name>
</gene>
<dbReference type="Proteomes" id="UP000028623">
    <property type="component" value="Unassembled WGS sequence"/>
</dbReference>
<dbReference type="AlphaFoldDB" id="A0A085BLV2"/>
<name>A0A085BLV2_9FLAO</name>
<dbReference type="EMBL" id="JPLY01000001">
    <property type="protein sequence ID" value="KFC23447.1"/>
    <property type="molecule type" value="Genomic_DNA"/>
</dbReference>
<organism evidence="1 2">
    <name type="scientific">Epilithonimonas lactis</name>
    <dbReference type="NCBI Taxonomy" id="421072"/>
    <lineage>
        <taxon>Bacteria</taxon>
        <taxon>Pseudomonadati</taxon>
        <taxon>Bacteroidota</taxon>
        <taxon>Flavobacteriia</taxon>
        <taxon>Flavobacteriales</taxon>
        <taxon>Weeksellaceae</taxon>
        <taxon>Chryseobacterium group</taxon>
        <taxon>Epilithonimonas</taxon>
    </lineage>
</organism>
<evidence type="ECO:0000313" key="1">
    <source>
        <dbReference type="EMBL" id="KFC23447.1"/>
    </source>
</evidence>
<keyword evidence="2" id="KW-1185">Reference proteome</keyword>
<comment type="caution">
    <text evidence="1">The sequence shown here is derived from an EMBL/GenBank/DDBJ whole genome shotgun (WGS) entry which is preliminary data.</text>
</comment>
<protein>
    <submittedName>
        <fullName evidence="1">Uncharacterized protein</fullName>
    </submittedName>
</protein>
<proteinExistence type="predicted"/>
<sequence length="203" mass="23943">MKNFFIIISLFPILLFAQNKEVKKINCDSIYNQKGYSVSLEFDPKDENWDETQNNVVFTFSKKINGKEKIIHQEKLFSQFKHVEFIDFNGDGIKDILVENISDVRSNLTYNLFIVDLKKQKLRKIEGFNEIKNPNYLAEYDLIDCMVMSGSNWTSFYKIEDHKIKDFGYVVEDGEDENGKDLEYDKNYKLTLAKILKSEKEKK</sequence>
<dbReference type="RefSeq" id="WP_034973277.1">
    <property type="nucleotide sequence ID" value="NZ_FOFI01000002.1"/>
</dbReference>
<dbReference type="eggNOG" id="ENOG5032SUE">
    <property type="taxonomic scope" value="Bacteria"/>
</dbReference>
<evidence type="ECO:0000313" key="2">
    <source>
        <dbReference type="Proteomes" id="UP000028623"/>
    </source>
</evidence>